<name>A0A8J6TAN8_9BACT</name>
<comment type="catalytic activity">
    <reaction evidence="21">
        <text>(6R)-5,10-methylenetetrahydrofolyl-(gamma-L-Glu)(n) + L-glutamate + ATP = (6R)-5,10-methylenetetrahydrofolyl-(gamma-L-Glu)(n+1) + ADP + phosphate + H(+)</text>
        <dbReference type="Rhea" id="RHEA:51912"/>
        <dbReference type="Rhea" id="RHEA-COMP:13257"/>
        <dbReference type="Rhea" id="RHEA-COMP:13258"/>
        <dbReference type="ChEBI" id="CHEBI:15378"/>
        <dbReference type="ChEBI" id="CHEBI:29985"/>
        <dbReference type="ChEBI" id="CHEBI:30616"/>
        <dbReference type="ChEBI" id="CHEBI:43474"/>
        <dbReference type="ChEBI" id="CHEBI:136572"/>
        <dbReference type="ChEBI" id="CHEBI:456216"/>
        <dbReference type="EC" id="6.3.2.17"/>
    </reaction>
</comment>
<comment type="similarity">
    <text evidence="5 23">Belongs to the folylpolyglutamate synthase family.</text>
</comment>
<dbReference type="NCBIfam" id="TIGR01499">
    <property type="entry name" value="folC"/>
    <property type="match status" value="1"/>
</dbReference>
<dbReference type="PROSITE" id="PS01011">
    <property type="entry name" value="FOLYLPOLYGLU_SYNT_1"/>
    <property type="match status" value="1"/>
</dbReference>
<dbReference type="InterPro" id="IPR013221">
    <property type="entry name" value="Mur_ligase_cen"/>
</dbReference>
<evidence type="ECO:0000256" key="22">
    <source>
        <dbReference type="ARBA" id="ARBA00049161"/>
    </source>
</evidence>
<evidence type="ECO:0000256" key="16">
    <source>
        <dbReference type="ARBA" id="ARBA00030048"/>
    </source>
</evidence>
<evidence type="ECO:0000256" key="2">
    <source>
        <dbReference type="ARBA" id="ARBA00002714"/>
    </source>
</evidence>
<evidence type="ECO:0000256" key="21">
    <source>
        <dbReference type="ARBA" id="ARBA00049035"/>
    </source>
</evidence>
<dbReference type="EC" id="6.3.2.12" evidence="7"/>
<comment type="catalytic activity">
    <reaction evidence="19">
        <text>(6S)-5,6,7,8-tetrahydrofolyl-(gamma-L-Glu)(n) + L-glutamate + ATP = (6S)-5,6,7,8-tetrahydrofolyl-(gamma-L-Glu)(n+1) + ADP + phosphate + H(+)</text>
        <dbReference type="Rhea" id="RHEA:10580"/>
        <dbReference type="Rhea" id="RHEA-COMP:14738"/>
        <dbReference type="Rhea" id="RHEA-COMP:14740"/>
        <dbReference type="ChEBI" id="CHEBI:15378"/>
        <dbReference type="ChEBI" id="CHEBI:29985"/>
        <dbReference type="ChEBI" id="CHEBI:30616"/>
        <dbReference type="ChEBI" id="CHEBI:43474"/>
        <dbReference type="ChEBI" id="CHEBI:141005"/>
        <dbReference type="ChEBI" id="CHEBI:456216"/>
        <dbReference type="EC" id="6.3.2.17"/>
    </reaction>
</comment>
<dbReference type="InterPro" id="IPR036565">
    <property type="entry name" value="Mur-like_cat_sf"/>
</dbReference>
<protein>
    <recommendedName>
        <fullName evidence="9">Dihydrofolate synthase/folylpolyglutamate synthase</fullName>
        <ecNumber evidence="7">6.3.2.12</ecNumber>
        <ecNumber evidence="8">6.3.2.17</ecNumber>
    </recommendedName>
    <alternativeName>
        <fullName evidence="18">Folylpoly-gamma-glutamate synthetase-dihydrofolate synthetase</fullName>
    </alternativeName>
    <alternativeName>
        <fullName evidence="16">Folylpolyglutamate synthetase</fullName>
    </alternativeName>
    <alternativeName>
        <fullName evidence="17">Tetrahydrofolylpolyglutamate synthase</fullName>
    </alternativeName>
</protein>
<evidence type="ECO:0000256" key="13">
    <source>
        <dbReference type="ARBA" id="ARBA00022840"/>
    </source>
</evidence>
<dbReference type="PROSITE" id="PS01012">
    <property type="entry name" value="FOLYLPOLYGLU_SYNT_2"/>
    <property type="match status" value="1"/>
</dbReference>
<dbReference type="PANTHER" id="PTHR11136">
    <property type="entry name" value="FOLYLPOLYGLUTAMATE SYNTHASE-RELATED"/>
    <property type="match status" value="1"/>
</dbReference>
<accession>A0A8J6TAN8</accession>
<comment type="function">
    <text evidence="2">Functions in two distinct reactions of the de novo folate biosynthetic pathway. Catalyzes the addition of a glutamate residue to dihydropteroate (7,8-dihydropteroate or H2Pte) to form dihydrofolate (7,8-dihydrofolate monoglutamate or H2Pte-Glu). Also catalyzes successive additions of L-glutamate to tetrahydrofolate or 10-formyltetrahydrofolate or 5,10-methylenetetrahydrofolate, leading to folylpolyglutamate derivatives.</text>
</comment>
<dbReference type="FunFam" id="3.40.1190.10:FF:000004">
    <property type="entry name" value="Dihydrofolate synthase/folylpolyglutamate synthase"/>
    <property type="match status" value="1"/>
</dbReference>
<evidence type="ECO:0000313" key="27">
    <source>
        <dbReference type="Proteomes" id="UP000614424"/>
    </source>
</evidence>
<dbReference type="GO" id="GO:0046656">
    <property type="term" value="P:folic acid biosynthetic process"/>
    <property type="evidence" value="ECO:0007669"/>
    <property type="project" value="UniProtKB-KW"/>
</dbReference>
<dbReference type="PIRSF" id="PIRSF001563">
    <property type="entry name" value="Folylpolyglu_synth"/>
    <property type="match status" value="1"/>
</dbReference>
<comment type="catalytic activity">
    <reaction evidence="20">
        <text>10-formyltetrahydrofolyl-(gamma-L-Glu)(n) + L-glutamate + ATP = 10-formyltetrahydrofolyl-(gamma-L-Glu)(n+1) + ADP + phosphate + H(+)</text>
        <dbReference type="Rhea" id="RHEA:51904"/>
        <dbReference type="Rhea" id="RHEA-COMP:13088"/>
        <dbReference type="Rhea" id="RHEA-COMP:14300"/>
        <dbReference type="ChEBI" id="CHEBI:15378"/>
        <dbReference type="ChEBI" id="CHEBI:29985"/>
        <dbReference type="ChEBI" id="CHEBI:30616"/>
        <dbReference type="ChEBI" id="CHEBI:43474"/>
        <dbReference type="ChEBI" id="CHEBI:134413"/>
        <dbReference type="ChEBI" id="CHEBI:456216"/>
        <dbReference type="EC" id="6.3.2.17"/>
    </reaction>
</comment>
<evidence type="ECO:0000256" key="19">
    <source>
        <dbReference type="ARBA" id="ARBA00047493"/>
    </source>
</evidence>
<comment type="cofactor">
    <cofactor evidence="1">
        <name>Mg(2+)</name>
        <dbReference type="ChEBI" id="CHEBI:18420"/>
    </cofactor>
</comment>
<evidence type="ECO:0000256" key="17">
    <source>
        <dbReference type="ARBA" id="ARBA00030592"/>
    </source>
</evidence>
<evidence type="ECO:0000256" key="4">
    <source>
        <dbReference type="ARBA" id="ARBA00005150"/>
    </source>
</evidence>
<comment type="pathway">
    <text evidence="4">Cofactor biosynthesis; tetrahydrofolylpolyglutamate biosynthesis.</text>
</comment>
<evidence type="ECO:0000256" key="11">
    <source>
        <dbReference type="ARBA" id="ARBA00022723"/>
    </source>
</evidence>
<gene>
    <name evidence="26" type="ORF">H8E41_01640</name>
</gene>
<feature type="domain" description="Mur ligase central" evidence="25">
    <location>
        <begin position="44"/>
        <end position="262"/>
    </location>
</feature>
<keyword evidence="12 23" id="KW-0547">Nucleotide-binding</keyword>
<dbReference type="Pfam" id="PF02875">
    <property type="entry name" value="Mur_ligase_C"/>
    <property type="match status" value="1"/>
</dbReference>
<dbReference type="AlphaFoldDB" id="A0A8J6TAN8"/>
<dbReference type="GO" id="GO:0046872">
    <property type="term" value="F:metal ion binding"/>
    <property type="evidence" value="ECO:0007669"/>
    <property type="project" value="UniProtKB-KW"/>
</dbReference>
<dbReference type="InterPro" id="IPR004101">
    <property type="entry name" value="Mur_ligase_C"/>
</dbReference>
<keyword evidence="11" id="KW-0479">Metal-binding</keyword>
<dbReference type="PANTHER" id="PTHR11136:SF0">
    <property type="entry name" value="DIHYDROFOLATE SYNTHETASE-RELATED"/>
    <property type="match status" value="1"/>
</dbReference>
<keyword evidence="13 23" id="KW-0067">ATP-binding</keyword>
<dbReference type="GO" id="GO:0005524">
    <property type="term" value="F:ATP binding"/>
    <property type="evidence" value="ECO:0007669"/>
    <property type="project" value="UniProtKB-KW"/>
</dbReference>
<organism evidence="26 27">
    <name type="scientific">Candidatus Desulfobia pelagia</name>
    <dbReference type="NCBI Taxonomy" id="2841692"/>
    <lineage>
        <taxon>Bacteria</taxon>
        <taxon>Pseudomonadati</taxon>
        <taxon>Thermodesulfobacteriota</taxon>
        <taxon>Desulfobulbia</taxon>
        <taxon>Desulfobulbales</taxon>
        <taxon>Desulfobulbaceae</taxon>
        <taxon>Candidatus Desulfobia</taxon>
    </lineage>
</organism>
<evidence type="ECO:0000256" key="23">
    <source>
        <dbReference type="PIRNR" id="PIRNR001563"/>
    </source>
</evidence>
<keyword evidence="14" id="KW-0460">Magnesium</keyword>
<proteinExistence type="inferred from homology"/>
<dbReference type="GO" id="GO:0046654">
    <property type="term" value="P:tetrahydrofolate biosynthetic process"/>
    <property type="evidence" value="ECO:0007669"/>
    <property type="project" value="UniProtKB-UniPathway"/>
</dbReference>
<dbReference type="GO" id="GO:0008841">
    <property type="term" value="F:dihydrofolate synthase activity"/>
    <property type="evidence" value="ECO:0007669"/>
    <property type="project" value="UniProtKB-EC"/>
</dbReference>
<evidence type="ECO:0000256" key="7">
    <source>
        <dbReference type="ARBA" id="ARBA00013023"/>
    </source>
</evidence>
<sequence length="426" mass="47166">MNYKEAWEYLDNLQFFKIKLGLESMAEFLGSVGNPQNKMRFVHVGGTNGKGSVSATLLTLLSEAGYKVGLYTSPHLSSVRERFRINDTYISENDFAEIATRIKNTLSGTQITYFEFTTALALLWFEQQKVDLAVMEVGLGGRLDATNVISPLVSVITNVSMDHEFHLGNTLTEVATEKAGIIKSGVPVVSGAEKNESGEVIQRTCLERGARLLLLERDFGANKQASDQWDYMGWNGLNLNKLPCHLKGQYQVGNAAMAIAACECLREHGFQVDDDSFRSGLGKVRWPGRLEHFTLGTHRFLLDGAHNPAGIESLTSSLKEEFQYDKLICVWASMSDKDISKTLRPMAPLCDHIIFTRPEAERSALTEDLVQILPEEYRPRAKKVESVAAALLEAQKMATPEDLICVAGSLYLIGAARKILLGELVI</sequence>
<dbReference type="Gene3D" id="3.40.1190.10">
    <property type="entry name" value="Mur-like, catalytic domain"/>
    <property type="match status" value="1"/>
</dbReference>
<comment type="catalytic activity">
    <reaction evidence="22">
        <text>7,8-dihydropteroate + L-glutamate + ATP = 7,8-dihydrofolate + ADP + phosphate + H(+)</text>
        <dbReference type="Rhea" id="RHEA:23584"/>
        <dbReference type="ChEBI" id="CHEBI:15378"/>
        <dbReference type="ChEBI" id="CHEBI:17839"/>
        <dbReference type="ChEBI" id="CHEBI:29985"/>
        <dbReference type="ChEBI" id="CHEBI:30616"/>
        <dbReference type="ChEBI" id="CHEBI:43474"/>
        <dbReference type="ChEBI" id="CHEBI:57451"/>
        <dbReference type="ChEBI" id="CHEBI:456216"/>
        <dbReference type="EC" id="6.3.2.12"/>
    </reaction>
</comment>
<dbReference type="UniPathway" id="UPA00077">
    <property type="reaction ID" value="UER00157"/>
</dbReference>
<evidence type="ECO:0000259" key="24">
    <source>
        <dbReference type="Pfam" id="PF02875"/>
    </source>
</evidence>
<dbReference type="GO" id="GO:0005737">
    <property type="term" value="C:cytoplasm"/>
    <property type="evidence" value="ECO:0007669"/>
    <property type="project" value="TreeGrafter"/>
</dbReference>
<dbReference type="SUPFAM" id="SSF53623">
    <property type="entry name" value="MurD-like peptide ligases, catalytic domain"/>
    <property type="match status" value="1"/>
</dbReference>
<dbReference type="EC" id="6.3.2.17" evidence="8"/>
<evidence type="ECO:0000256" key="6">
    <source>
        <dbReference type="ARBA" id="ARBA00011245"/>
    </source>
</evidence>
<evidence type="ECO:0000256" key="5">
    <source>
        <dbReference type="ARBA" id="ARBA00008276"/>
    </source>
</evidence>
<evidence type="ECO:0000259" key="25">
    <source>
        <dbReference type="Pfam" id="PF08245"/>
    </source>
</evidence>
<dbReference type="InterPro" id="IPR018109">
    <property type="entry name" value="Folylpolyglutamate_synth_CS"/>
</dbReference>
<evidence type="ECO:0000256" key="9">
    <source>
        <dbReference type="ARBA" id="ARBA00019357"/>
    </source>
</evidence>
<keyword evidence="10 23" id="KW-0436">Ligase</keyword>
<dbReference type="EMBL" id="JACNJZ010000040">
    <property type="protein sequence ID" value="MBC8316579.1"/>
    <property type="molecule type" value="Genomic_DNA"/>
</dbReference>
<dbReference type="SUPFAM" id="SSF53244">
    <property type="entry name" value="MurD-like peptide ligases, peptide-binding domain"/>
    <property type="match status" value="1"/>
</dbReference>
<comment type="subunit">
    <text evidence="6">Monomer.</text>
</comment>
<keyword evidence="15" id="KW-0289">Folate biosynthesis</keyword>
<dbReference type="Gene3D" id="3.90.190.20">
    <property type="entry name" value="Mur ligase, C-terminal domain"/>
    <property type="match status" value="1"/>
</dbReference>
<evidence type="ECO:0000256" key="1">
    <source>
        <dbReference type="ARBA" id="ARBA00001946"/>
    </source>
</evidence>
<evidence type="ECO:0000256" key="8">
    <source>
        <dbReference type="ARBA" id="ARBA00013025"/>
    </source>
</evidence>
<evidence type="ECO:0000256" key="18">
    <source>
        <dbReference type="ARBA" id="ARBA00032510"/>
    </source>
</evidence>
<comment type="pathway">
    <text evidence="3">Cofactor biosynthesis; tetrahydrofolate biosynthesis; 7,8-dihydrofolate from 2-amino-4-hydroxy-6-hydroxymethyl-7,8-dihydropteridine diphosphate and 4-aminobenzoate: step 2/2.</text>
</comment>
<evidence type="ECO:0000256" key="3">
    <source>
        <dbReference type="ARBA" id="ARBA00004799"/>
    </source>
</evidence>
<evidence type="ECO:0000256" key="10">
    <source>
        <dbReference type="ARBA" id="ARBA00022598"/>
    </source>
</evidence>
<feature type="domain" description="Mur ligase C-terminal" evidence="24">
    <location>
        <begin position="288"/>
        <end position="409"/>
    </location>
</feature>
<dbReference type="Proteomes" id="UP000614424">
    <property type="component" value="Unassembled WGS sequence"/>
</dbReference>
<evidence type="ECO:0000256" key="20">
    <source>
        <dbReference type="ARBA" id="ARBA00047808"/>
    </source>
</evidence>
<dbReference type="GO" id="GO:0004326">
    <property type="term" value="F:tetrahydrofolylpolyglutamate synthase activity"/>
    <property type="evidence" value="ECO:0007669"/>
    <property type="project" value="UniProtKB-EC"/>
</dbReference>
<comment type="caution">
    <text evidence="26">The sequence shown here is derived from an EMBL/GenBank/DDBJ whole genome shotgun (WGS) entry which is preliminary data.</text>
</comment>
<dbReference type="InterPro" id="IPR001645">
    <property type="entry name" value="Folylpolyglutamate_synth"/>
</dbReference>
<reference evidence="26 27" key="1">
    <citation type="submission" date="2020-08" db="EMBL/GenBank/DDBJ databases">
        <title>Bridging the membrane lipid divide: bacteria of the FCB group superphylum have the potential to synthesize archaeal ether lipids.</title>
        <authorList>
            <person name="Villanueva L."/>
            <person name="Von Meijenfeldt F.A.B."/>
            <person name="Westbye A.B."/>
            <person name="Yadav S."/>
            <person name="Hopmans E.C."/>
            <person name="Dutilh B.E."/>
            <person name="Sinninghe Damste J.S."/>
        </authorList>
    </citation>
    <scope>NUCLEOTIDE SEQUENCE [LARGE SCALE GENOMIC DNA]</scope>
    <source>
        <strain evidence="26">NIOZ-UU47</strain>
    </source>
</reference>
<evidence type="ECO:0000256" key="14">
    <source>
        <dbReference type="ARBA" id="ARBA00022842"/>
    </source>
</evidence>
<evidence type="ECO:0000256" key="12">
    <source>
        <dbReference type="ARBA" id="ARBA00022741"/>
    </source>
</evidence>
<dbReference type="Pfam" id="PF08245">
    <property type="entry name" value="Mur_ligase_M"/>
    <property type="match status" value="1"/>
</dbReference>
<evidence type="ECO:0000313" key="26">
    <source>
        <dbReference type="EMBL" id="MBC8316579.1"/>
    </source>
</evidence>
<evidence type="ECO:0000256" key="15">
    <source>
        <dbReference type="ARBA" id="ARBA00022909"/>
    </source>
</evidence>
<dbReference type="InterPro" id="IPR036615">
    <property type="entry name" value="Mur_ligase_C_dom_sf"/>
</dbReference>